<dbReference type="AlphaFoldDB" id="A0A0K9Q2Q9"/>
<organism evidence="1 2">
    <name type="scientific">Zostera marina</name>
    <name type="common">Eelgrass</name>
    <dbReference type="NCBI Taxonomy" id="29655"/>
    <lineage>
        <taxon>Eukaryota</taxon>
        <taxon>Viridiplantae</taxon>
        <taxon>Streptophyta</taxon>
        <taxon>Embryophyta</taxon>
        <taxon>Tracheophyta</taxon>
        <taxon>Spermatophyta</taxon>
        <taxon>Magnoliopsida</taxon>
        <taxon>Liliopsida</taxon>
        <taxon>Zosteraceae</taxon>
        <taxon>Zostera</taxon>
    </lineage>
</organism>
<proteinExistence type="predicted"/>
<name>A0A0K9Q2Q9_ZOSMR</name>
<evidence type="ECO:0000313" key="1">
    <source>
        <dbReference type="EMBL" id="KMZ75558.1"/>
    </source>
</evidence>
<gene>
    <name evidence="1" type="ORF">ZOSMA_113G00460</name>
</gene>
<evidence type="ECO:0000313" key="2">
    <source>
        <dbReference type="Proteomes" id="UP000036987"/>
    </source>
</evidence>
<reference evidence="2" key="1">
    <citation type="journal article" date="2016" name="Nature">
        <title>The genome of the seagrass Zostera marina reveals angiosperm adaptation to the sea.</title>
        <authorList>
            <person name="Olsen J.L."/>
            <person name="Rouze P."/>
            <person name="Verhelst B."/>
            <person name="Lin Y.-C."/>
            <person name="Bayer T."/>
            <person name="Collen J."/>
            <person name="Dattolo E."/>
            <person name="De Paoli E."/>
            <person name="Dittami S."/>
            <person name="Maumus F."/>
            <person name="Michel G."/>
            <person name="Kersting A."/>
            <person name="Lauritano C."/>
            <person name="Lohaus R."/>
            <person name="Toepel M."/>
            <person name="Tonon T."/>
            <person name="Vanneste K."/>
            <person name="Amirebrahimi M."/>
            <person name="Brakel J."/>
            <person name="Bostroem C."/>
            <person name="Chovatia M."/>
            <person name="Grimwood J."/>
            <person name="Jenkins J.W."/>
            <person name="Jueterbock A."/>
            <person name="Mraz A."/>
            <person name="Stam W.T."/>
            <person name="Tice H."/>
            <person name="Bornberg-Bauer E."/>
            <person name="Green P.J."/>
            <person name="Pearson G.A."/>
            <person name="Procaccini G."/>
            <person name="Duarte C.M."/>
            <person name="Schmutz J."/>
            <person name="Reusch T.B.H."/>
            <person name="Van de Peer Y."/>
        </authorList>
    </citation>
    <scope>NUCLEOTIDE SEQUENCE [LARGE SCALE GENOMIC DNA]</scope>
    <source>
        <strain evidence="2">cv. Finnish</strain>
    </source>
</reference>
<keyword evidence="2" id="KW-1185">Reference proteome</keyword>
<protein>
    <submittedName>
        <fullName evidence="1">Uncharacterized protein</fullName>
    </submittedName>
</protein>
<sequence length="75" mass="8806">MVTMQKRLKKFEIQIIEPYIHLPTIYCVFYSVGRRNSQETLSIEMGSRVCSVLYKVSPLLVLLITALTIRKETWK</sequence>
<comment type="caution">
    <text evidence="1">The sequence shown here is derived from an EMBL/GenBank/DDBJ whole genome shotgun (WGS) entry which is preliminary data.</text>
</comment>
<accession>A0A0K9Q2Q9</accession>
<dbReference type="Proteomes" id="UP000036987">
    <property type="component" value="Unassembled WGS sequence"/>
</dbReference>
<dbReference type="EMBL" id="LFYR01000158">
    <property type="protein sequence ID" value="KMZ75558.1"/>
    <property type="molecule type" value="Genomic_DNA"/>
</dbReference>